<proteinExistence type="predicted"/>
<keyword evidence="3" id="KW-1185">Reference proteome</keyword>
<accession>A0AAN8QBD2</accession>
<sequence length="109" mass="12563">MFQAAGAGPGCGGGESELRRSRRLTEHRRHSTLLPGVFAEEQERLRELAMNAREEQRGQEKENPAGFDTELLFNVYTQRGDQNFALFNYVLEQSRIIEEMTKDLKQVLY</sequence>
<dbReference type="AlphaFoldDB" id="A0AAN8QBD2"/>
<evidence type="ECO:0000313" key="2">
    <source>
        <dbReference type="EMBL" id="KAK6293451.1"/>
    </source>
</evidence>
<protein>
    <submittedName>
        <fullName evidence="2">Uncharacterized protein</fullName>
    </submittedName>
</protein>
<evidence type="ECO:0000313" key="3">
    <source>
        <dbReference type="Proteomes" id="UP001356427"/>
    </source>
</evidence>
<gene>
    <name evidence="2" type="ORF">J4Q44_G00357770</name>
</gene>
<organism evidence="2 3">
    <name type="scientific">Coregonus suidteri</name>
    <dbReference type="NCBI Taxonomy" id="861788"/>
    <lineage>
        <taxon>Eukaryota</taxon>
        <taxon>Metazoa</taxon>
        <taxon>Chordata</taxon>
        <taxon>Craniata</taxon>
        <taxon>Vertebrata</taxon>
        <taxon>Euteleostomi</taxon>
        <taxon>Actinopterygii</taxon>
        <taxon>Neopterygii</taxon>
        <taxon>Teleostei</taxon>
        <taxon>Protacanthopterygii</taxon>
        <taxon>Salmoniformes</taxon>
        <taxon>Salmonidae</taxon>
        <taxon>Coregoninae</taxon>
        <taxon>Coregonus</taxon>
    </lineage>
</organism>
<dbReference type="Proteomes" id="UP001356427">
    <property type="component" value="Unassembled WGS sequence"/>
</dbReference>
<feature type="region of interest" description="Disordered" evidence="1">
    <location>
        <begin position="1"/>
        <end position="32"/>
    </location>
</feature>
<feature type="compositionally biased region" description="Basic residues" evidence="1">
    <location>
        <begin position="20"/>
        <end position="31"/>
    </location>
</feature>
<dbReference type="EMBL" id="JAGTTL010000036">
    <property type="protein sequence ID" value="KAK6293451.1"/>
    <property type="molecule type" value="Genomic_DNA"/>
</dbReference>
<evidence type="ECO:0000256" key="1">
    <source>
        <dbReference type="SAM" id="MobiDB-lite"/>
    </source>
</evidence>
<name>A0AAN8QBD2_9TELE</name>
<reference evidence="2 3" key="1">
    <citation type="submission" date="2021-04" db="EMBL/GenBank/DDBJ databases">
        <authorList>
            <person name="De Guttry C."/>
            <person name="Zahm M."/>
            <person name="Klopp C."/>
            <person name="Cabau C."/>
            <person name="Louis A."/>
            <person name="Berthelot C."/>
            <person name="Parey E."/>
            <person name="Roest Crollius H."/>
            <person name="Montfort J."/>
            <person name="Robinson-Rechavi M."/>
            <person name="Bucao C."/>
            <person name="Bouchez O."/>
            <person name="Gislard M."/>
            <person name="Lluch J."/>
            <person name="Milhes M."/>
            <person name="Lampietro C."/>
            <person name="Lopez Roques C."/>
            <person name="Donnadieu C."/>
            <person name="Braasch I."/>
            <person name="Desvignes T."/>
            <person name="Postlethwait J."/>
            <person name="Bobe J."/>
            <person name="Wedekind C."/>
            <person name="Guiguen Y."/>
        </authorList>
    </citation>
    <scope>NUCLEOTIDE SEQUENCE [LARGE SCALE GENOMIC DNA]</scope>
    <source>
        <strain evidence="2">Cs_M1</strain>
        <tissue evidence="2">Blood</tissue>
    </source>
</reference>
<comment type="caution">
    <text evidence="2">The sequence shown here is derived from an EMBL/GenBank/DDBJ whole genome shotgun (WGS) entry which is preliminary data.</text>
</comment>